<protein>
    <submittedName>
        <fullName evidence="2">Uncharacterized protein</fullName>
    </submittedName>
</protein>
<proteinExistence type="predicted"/>
<comment type="caution">
    <text evidence="2">The sequence shown here is derived from an EMBL/GenBank/DDBJ whole genome shotgun (WGS) entry which is preliminary data.</text>
</comment>
<accession>A0A4Z2J2L8</accession>
<dbReference type="EMBL" id="SRLO01000028">
    <property type="protein sequence ID" value="TNN84191.1"/>
    <property type="molecule type" value="Genomic_DNA"/>
</dbReference>
<gene>
    <name evidence="2" type="ORF">EYF80_005518</name>
</gene>
<evidence type="ECO:0000313" key="2">
    <source>
        <dbReference type="EMBL" id="TNN84191.1"/>
    </source>
</evidence>
<sequence>MKRRRLLLSSLPFPLPPTRCPHGRINGAGESSPLASAAPSSGDGTSCHFDDRVNRQAQLII</sequence>
<dbReference type="Proteomes" id="UP000314294">
    <property type="component" value="Unassembled WGS sequence"/>
</dbReference>
<dbReference type="AlphaFoldDB" id="A0A4Z2J2L8"/>
<feature type="region of interest" description="Disordered" evidence="1">
    <location>
        <begin position="19"/>
        <end position="49"/>
    </location>
</feature>
<evidence type="ECO:0000256" key="1">
    <source>
        <dbReference type="SAM" id="MobiDB-lite"/>
    </source>
</evidence>
<reference evidence="2 3" key="1">
    <citation type="submission" date="2019-03" db="EMBL/GenBank/DDBJ databases">
        <title>First draft genome of Liparis tanakae, snailfish: a comprehensive survey of snailfish specific genes.</title>
        <authorList>
            <person name="Kim W."/>
            <person name="Song I."/>
            <person name="Jeong J.-H."/>
            <person name="Kim D."/>
            <person name="Kim S."/>
            <person name="Ryu S."/>
            <person name="Song J.Y."/>
            <person name="Lee S.K."/>
        </authorList>
    </citation>
    <scope>NUCLEOTIDE SEQUENCE [LARGE SCALE GENOMIC DNA]</scope>
    <source>
        <tissue evidence="2">Muscle</tissue>
    </source>
</reference>
<name>A0A4Z2J2L8_9TELE</name>
<keyword evidence="3" id="KW-1185">Reference proteome</keyword>
<evidence type="ECO:0000313" key="3">
    <source>
        <dbReference type="Proteomes" id="UP000314294"/>
    </source>
</evidence>
<organism evidence="2 3">
    <name type="scientific">Liparis tanakae</name>
    <name type="common">Tanaka's snailfish</name>
    <dbReference type="NCBI Taxonomy" id="230148"/>
    <lineage>
        <taxon>Eukaryota</taxon>
        <taxon>Metazoa</taxon>
        <taxon>Chordata</taxon>
        <taxon>Craniata</taxon>
        <taxon>Vertebrata</taxon>
        <taxon>Euteleostomi</taxon>
        <taxon>Actinopterygii</taxon>
        <taxon>Neopterygii</taxon>
        <taxon>Teleostei</taxon>
        <taxon>Neoteleostei</taxon>
        <taxon>Acanthomorphata</taxon>
        <taxon>Eupercaria</taxon>
        <taxon>Perciformes</taxon>
        <taxon>Cottioidei</taxon>
        <taxon>Cottales</taxon>
        <taxon>Liparidae</taxon>
        <taxon>Liparis</taxon>
    </lineage>
</organism>
<feature type="compositionally biased region" description="Low complexity" evidence="1">
    <location>
        <begin position="27"/>
        <end position="44"/>
    </location>
</feature>